<name>A0A501WVU5_9RHOB</name>
<keyword evidence="1" id="KW-1133">Transmembrane helix</keyword>
<protein>
    <submittedName>
        <fullName evidence="2">Uncharacterized protein</fullName>
    </submittedName>
</protein>
<dbReference type="AlphaFoldDB" id="A0A501WVU5"/>
<evidence type="ECO:0000256" key="1">
    <source>
        <dbReference type="SAM" id="Phobius"/>
    </source>
</evidence>
<accession>A0A501WVU5</accession>
<gene>
    <name evidence="2" type="ORF">FJM51_04995</name>
</gene>
<keyword evidence="1" id="KW-0472">Membrane</keyword>
<reference evidence="2 3" key="1">
    <citation type="submission" date="2019-06" db="EMBL/GenBank/DDBJ databases">
        <title>A novel bacterium of genus Amaricoccus, isolated from marine sediment.</title>
        <authorList>
            <person name="Huang H."/>
            <person name="Mo K."/>
            <person name="Hu Y."/>
        </authorList>
    </citation>
    <scope>NUCLEOTIDE SEQUENCE [LARGE SCALE GENOMIC DNA]</scope>
    <source>
        <strain evidence="2 3">HB172011</strain>
    </source>
</reference>
<dbReference type="RefSeq" id="WP_140453023.1">
    <property type="nucleotide sequence ID" value="NZ_VFRP01000003.1"/>
</dbReference>
<organism evidence="2 3">
    <name type="scientific">Amaricoccus solimangrovi</name>
    <dbReference type="NCBI Taxonomy" id="2589815"/>
    <lineage>
        <taxon>Bacteria</taxon>
        <taxon>Pseudomonadati</taxon>
        <taxon>Pseudomonadota</taxon>
        <taxon>Alphaproteobacteria</taxon>
        <taxon>Rhodobacterales</taxon>
        <taxon>Paracoccaceae</taxon>
        <taxon>Amaricoccus</taxon>
    </lineage>
</organism>
<dbReference type="EMBL" id="VFRP01000003">
    <property type="protein sequence ID" value="TPE52540.1"/>
    <property type="molecule type" value="Genomic_DNA"/>
</dbReference>
<sequence>MTDATFVRGYAFGFASTALLVAMLSMSGGGMRHGAPAFQGGMEQVDARLFPRPCASGAACEQPRTETTARADVAPIRAWPSRADPAGTGATAIGPIRDWAPLARHDVTPG</sequence>
<keyword evidence="1" id="KW-0812">Transmembrane</keyword>
<evidence type="ECO:0000313" key="2">
    <source>
        <dbReference type="EMBL" id="TPE52540.1"/>
    </source>
</evidence>
<dbReference type="Proteomes" id="UP000319255">
    <property type="component" value="Unassembled WGS sequence"/>
</dbReference>
<feature type="transmembrane region" description="Helical" evidence="1">
    <location>
        <begin position="6"/>
        <end position="24"/>
    </location>
</feature>
<keyword evidence="3" id="KW-1185">Reference proteome</keyword>
<comment type="caution">
    <text evidence="2">The sequence shown here is derived from an EMBL/GenBank/DDBJ whole genome shotgun (WGS) entry which is preliminary data.</text>
</comment>
<evidence type="ECO:0000313" key="3">
    <source>
        <dbReference type="Proteomes" id="UP000319255"/>
    </source>
</evidence>
<proteinExistence type="predicted"/>